<gene>
    <name evidence="2" type="ORF">EDD18DRAFT_1090485</name>
</gene>
<keyword evidence="3" id="KW-1185">Reference proteome</keyword>
<feature type="region of interest" description="Disordered" evidence="1">
    <location>
        <begin position="1"/>
        <end position="25"/>
    </location>
</feature>
<protein>
    <submittedName>
        <fullName evidence="2">Uncharacterized protein</fullName>
    </submittedName>
</protein>
<dbReference type="AlphaFoldDB" id="A0AA39P0B8"/>
<proteinExistence type="predicted"/>
<accession>A0AA39P0B8</accession>
<reference evidence="2" key="1">
    <citation type="submission" date="2023-06" db="EMBL/GenBank/DDBJ databases">
        <authorList>
            <consortium name="Lawrence Berkeley National Laboratory"/>
            <person name="Ahrendt S."/>
            <person name="Sahu N."/>
            <person name="Indic B."/>
            <person name="Wong-Bajracharya J."/>
            <person name="Merenyi Z."/>
            <person name="Ke H.-M."/>
            <person name="Monk M."/>
            <person name="Kocsube S."/>
            <person name="Drula E."/>
            <person name="Lipzen A."/>
            <person name="Balint B."/>
            <person name="Henrissat B."/>
            <person name="Andreopoulos B."/>
            <person name="Martin F.M."/>
            <person name="Harder C.B."/>
            <person name="Rigling D."/>
            <person name="Ford K.L."/>
            <person name="Foster G.D."/>
            <person name="Pangilinan J."/>
            <person name="Papanicolaou A."/>
            <person name="Barry K."/>
            <person name="LaButti K."/>
            <person name="Viragh M."/>
            <person name="Koriabine M."/>
            <person name="Yan M."/>
            <person name="Riley R."/>
            <person name="Champramary S."/>
            <person name="Plett K.L."/>
            <person name="Tsai I.J."/>
            <person name="Slot J."/>
            <person name="Sipos G."/>
            <person name="Plett J."/>
            <person name="Nagy L.G."/>
            <person name="Grigoriev I.V."/>
        </authorList>
    </citation>
    <scope>NUCLEOTIDE SEQUENCE</scope>
    <source>
        <strain evidence="2">HWK02</strain>
    </source>
</reference>
<dbReference type="EMBL" id="JAUEPU010000166">
    <property type="protein sequence ID" value="KAK0474668.1"/>
    <property type="molecule type" value="Genomic_DNA"/>
</dbReference>
<evidence type="ECO:0000313" key="3">
    <source>
        <dbReference type="Proteomes" id="UP001175228"/>
    </source>
</evidence>
<organism evidence="2 3">
    <name type="scientific">Armillaria luteobubalina</name>
    <dbReference type="NCBI Taxonomy" id="153913"/>
    <lineage>
        <taxon>Eukaryota</taxon>
        <taxon>Fungi</taxon>
        <taxon>Dikarya</taxon>
        <taxon>Basidiomycota</taxon>
        <taxon>Agaricomycotina</taxon>
        <taxon>Agaricomycetes</taxon>
        <taxon>Agaricomycetidae</taxon>
        <taxon>Agaricales</taxon>
        <taxon>Marasmiineae</taxon>
        <taxon>Physalacriaceae</taxon>
        <taxon>Armillaria</taxon>
    </lineage>
</organism>
<dbReference type="Proteomes" id="UP001175228">
    <property type="component" value="Unassembled WGS sequence"/>
</dbReference>
<evidence type="ECO:0000313" key="2">
    <source>
        <dbReference type="EMBL" id="KAK0474668.1"/>
    </source>
</evidence>
<comment type="caution">
    <text evidence="2">The sequence shown here is derived from an EMBL/GenBank/DDBJ whole genome shotgun (WGS) entry which is preliminary data.</text>
</comment>
<sequence length="162" mass="18386">MRSDRYNALPDEEKKEWMKRSENEHTTALAEWEANKNRKASSDPIKIQKCIHNLSQFMHPILDQVAKATNGKLTLLWGGPEPIDGGHLNVISICSGKTLGPGGQNFIDSEKDLYHKVIKPMYARFLKKCYHKFNTSLSTYPGSTTPQVLKIAELWLCPMTQV</sequence>
<evidence type="ECO:0000256" key="1">
    <source>
        <dbReference type="SAM" id="MobiDB-lite"/>
    </source>
</evidence>
<name>A0AA39P0B8_9AGAR</name>